<sequence>MATLRPSARPSARHLWKSPSAHDAVGRDVHAMATHTGLPAAAARGLIYGPGVTTPSEAFTALKAGAAFLKLFPAEMIPPAAVQAIRTILPLEARLLPVGGITRQAMAPYRAARADGFGLGSALYAPEHHRQMLPGLLSVLKFGSNDAVWRPVLSAFDWVGARLDDGGRFVPQNDVPIDDDRPPRRPEGSSLRYWASRCVRDLGSRVALPKAVLKQPPNGPDTSSDFAKR</sequence>
<evidence type="ECO:0000256" key="3">
    <source>
        <dbReference type="ARBA" id="ARBA00011233"/>
    </source>
</evidence>
<comment type="similarity">
    <text evidence="2">Belongs to the KHG/KDPG aldolase family.</text>
</comment>
<dbReference type="PANTHER" id="PTHR30246:SF1">
    <property type="entry name" value="2-DEHYDRO-3-DEOXY-6-PHOSPHOGALACTONATE ALDOLASE-RELATED"/>
    <property type="match status" value="1"/>
</dbReference>
<dbReference type="Proteomes" id="UP000198889">
    <property type="component" value="Unassembled WGS sequence"/>
</dbReference>
<proteinExistence type="inferred from homology"/>
<keyword evidence="8" id="KW-1185">Reference proteome</keyword>
<dbReference type="EMBL" id="FMTP01000003">
    <property type="protein sequence ID" value="SCW74440.1"/>
    <property type="molecule type" value="Genomic_DNA"/>
</dbReference>
<feature type="region of interest" description="Disordered" evidence="6">
    <location>
        <begin position="210"/>
        <end position="229"/>
    </location>
</feature>
<reference evidence="8" key="1">
    <citation type="submission" date="2016-10" db="EMBL/GenBank/DDBJ databases">
        <authorList>
            <person name="Varghese N."/>
            <person name="Submissions S."/>
        </authorList>
    </citation>
    <scope>NUCLEOTIDE SEQUENCE [LARGE SCALE GENOMIC DNA]</scope>
    <source>
        <strain evidence="8">CGMCC 1.1761</strain>
    </source>
</reference>
<evidence type="ECO:0000313" key="7">
    <source>
        <dbReference type="EMBL" id="SCW74440.1"/>
    </source>
</evidence>
<keyword evidence="4" id="KW-0456">Lyase</keyword>
<evidence type="ECO:0000256" key="5">
    <source>
        <dbReference type="ARBA" id="ARBA00023277"/>
    </source>
</evidence>
<feature type="compositionally biased region" description="Polar residues" evidence="6">
    <location>
        <begin position="220"/>
        <end position="229"/>
    </location>
</feature>
<dbReference type="Gene3D" id="3.20.20.70">
    <property type="entry name" value="Aldolase class I"/>
    <property type="match status" value="1"/>
</dbReference>
<comment type="pathway">
    <text evidence="1">Carbohydrate acid metabolism.</text>
</comment>
<evidence type="ECO:0000256" key="6">
    <source>
        <dbReference type="SAM" id="MobiDB-lite"/>
    </source>
</evidence>
<dbReference type="InterPro" id="IPR013785">
    <property type="entry name" value="Aldolase_TIM"/>
</dbReference>
<dbReference type="InterPro" id="IPR000887">
    <property type="entry name" value="Aldlse_KDPG_KHG"/>
</dbReference>
<comment type="subunit">
    <text evidence="3">Homotrimer.</text>
</comment>
<gene>
    <name evidence="7" type="ORF">SAMN05660859_2665</name>
</gene>
<organism evidence="7 8">
    <name type="scientific">Ancylobacter rudongensis</name>
    <dbReference type="NCBI Taxonomy" id="177413"/>
    <lineage>
        <taxon>Bacteria</taxon>
        <taxon>Pseudomonadati</taxon>
        <taxon>Pseudomonadota</taxon>
        <taxon>Alphaproteobacteria</taxon>
        <taxon>Hyphomicrobiales</taxon>
        <taxon>Xanthobacteraceae</taxon>
        <taxon>Ancylobacter</taxon>
    </lineage>
</organism>
<name>A0A1G4SZ24_9HYPH</name>
<evidence type="ECO:0000256" key="1">
    <source>
        <dbReference type="ARBA" id="ARBA00004761"/>
    </source>
</evidence>
<feature type="compositionally biased region" description="Basic and acidic residues" evidence="6">
    <location>
        <begin position="178"/>
        <end position="187"/>
    </location>
</feature>
<dbReference type="STRING" id="177413.SAMN05660859_2665"/>
<dbReference type="SUPFAM" id="SSF51569">
    <property type="entry name" value="Aldolase"/>
    <property type="match status" value="1"/>
</dbReference>
<dbReference type="AlphaFoldDB" id="A0A1G4SZ24"/>
<evidence type="ECO:0000256" key="4">
    <source>
        <dbReference type="ARBA" id="ARBA00023239"/>
    </source>
</evidence>
<evidence type="ECO:0000313" key="8">
    <source>
        <dbReference type="Proteomes" id="UP000198889"/>
    </source>
</evidence>
<dbReference type="PANTHER" id="PTHR30246">
    <property type="entry name" value="2-KETO-3-DEOXY-6-PHOSPHOGLUCONATE ALDOLASE"/>
    <property type="match status" value="1"/>
</dbReference>
<dbReference type="GO" id="GO:0016829">
    <property type="term" value="F:lyase activity"/>
    <property type="evidence" value="ECO:0007669"/>
    <property type="project" value="UniProtKB-KW"/>
</dbReference>
<dbReference type="Pfam" id="PF01081">
    <property type="entry name" value="Aldolase"/>
    <property type="match status" value="1"/>
</dbReference>
<feature type="region of interest" description="Disordered" evidence="6">
    <location>
        <begin position="170"/>
        <end position="189"/>
    </location>
</feature>
<accession>A0A1G4SZ24</accession>
<evidence type="ECO:0000256" key="2">
    <source>
        <dbReference type="ARBA" id="ARBA00006906"/>
    </source>
</evidence>
<feature type="region of interest" description="Disordered" evidence="6">
    <location>
        <begin position="1"/>
        <end position="20"/>
    </location>
</feature>
<protein>
    <submittedName>
        <fullName evidence="7">KDPG and KHG aldolase</fullName>
    </submittedName>
</protein>
<keyword evidence="5" id="KW-0119">Carbohydrate metabolism</keyword>